<dbReference type="InterPro" id="IPR020846">
    <property type="entry name" value="MFS_dom"/>
</dbReference>
<reference evidence="9 10" key="1">
    <citation type="journal article" date="2021" name="Int. J. Syst. Evol. Microbiol.">
        <title>Characterization of a novel transitional group Rickettsia species (Rickettsia tillamookensis sp. nov.) from the western black-legged tick, Ixodes pacificus.</title>
        <authorList>
            <person name="Gauthier D.T."/>
            <person name="Karpathy S.E."/>
            <person name="Grizzard S.L."/>
            <person name="Batra D."/>
            <person name="Rowe L.A."/>
            <person name="Paddock C.D."/>
        </authorList>
    </citation>
    <scope>NUCLEOTIDE SEQUENCE [LARGE SCALE GENOMIC DNA]</scope>
    <source>
        <strain evidence="9 10">Tillamook 23</strain>
    </source>
</reference>
<evidence type="ECO:0000256" key="7">
    <source>
        <dbReference type="SAM" id="Phobius"/>
    </source>
</evidence>
<proteinExistence type="predicted"/>
<feature type="transmembrane region" description="Helical" evidence="7">
    <location>
        <begin position="156"/>
        <end position="181"/>
    </location>
</feature>
<keyword evidence="5 7" id="KW-1133">Transmembrane helix</keyword>
<dbReference type="EMBL" id="CP060138">
    <property type="protein sequence ID" value="QQV75450.1"/>
    <property type="molecule type" value="Genomic_DNA"/>
</dbReference>
<feature type="domain" description="Major facilitator superfamily (MFS) profile" evidence="8">
    <location>
        <begin position="18"/>
        <end position="437"/>
    </location>
</feature>
<keyword evidence="6 7" id="KW-0472">Membrane</keyword>
<evidence type="ECO:0000256" key="2">
    <source>
        <dbReference type="ARBA" id="ARBA00022448"/>
    </source>
</evidence>
<evidence type="ECO:0000256" key="5">
    <source>
        <dbReference type="ARBA" id="ARBA00022989"/>
    </source>
</evidence>
<feature type="transmembrane region" description="Helical" evidence="7">
    <location>
        <begin position="406"/>
        <end position="426"/>
    </location>
</feature>
<keyword evidence="2" id="KW-0813">Transport</keyword>
<feature type="transmembrane region" description="Helical" evidence="7">
    <location>
        <begin position="340"/>
        <end position="364"/>
    </location>
</feature>
<feature type="transmembrane region" description="Helical" evidence="7">
    <location>
        <begin position="315"/>
        <end position="334"/>
    </location>
</feature>
<dbReference type="PROSITE" id="PS50850">
    <property type="entry name" value="MFS"/>
    <property type="match status" value="1"/>
</dbReference>
<evidence type="ECO:0000256" key="1">
    <source>
        <dbReference type="ARBA" id="ARBA00004429"/>
    </source>
</evidence>
<evidence type="ECO:0000313" key="10">
    <source>
        <dbReference type="Proteomes" id="UP000595296"/>
    </source>
</evidence>
<keyword evidence="10" id="KW-1185">Reference proteome</keyword>
<organism evidence="9 10">
    <name type="scientific">Rickettsia tillamookensis</name>
    <dbReference type="NCBI Taxonomy" id="2761623"/>
    <lineage>
        <taxon>Bacteria</taxon>
        <taxon>Pseudomonadati</taxon>
        <taxon>Pseudomonadota</taxon>
        <taxon>Alphaproteobacteria</taxon>
        <taxon>Rickettsiales</taxon>
        <taxon>Rickettsiaceae</taxon>
        <taxon>Rickettsieae</taxon>
        <taxon>Rickettsia</taxon>
        <taxon>spotted fever group</taxon>
    </lineage>
</organism>
<evidence type="ECO:0000256" key="6">
    <source>
        <dbReference type="ARBA" id="ARBA00023136"/>
    </source>
</evidence>
<keyword evidence="4 7" id="KW-0812">Transmembrane</keyword>
<feature type="transmembrane region" description="Helical" evidence="7">
    <location>
        <begin position="21"/>
        <end position="39"/>
    </location>
</feature>
<feature type="transmembrane region" description="Helical" evidence="7">
    <location>
        <begin position="376"/>
        <end position="400"/>
    </location>
</feature>
<feature type="transmembrane region" description="Helical" evidence="7">
    <location>
        <begin position="289"/>
        <end position="308"/>
    </location>
</feature>
<dbReference type="InterPro" id="IPR036259">
    <property type="entry name" value="MFS_trans_sf"/>
</dbReference>
<feature type="transmembrane region" description="Helical" evidence="7">
    <location>
        <begin position="90"/>
        <end position="108"/>
    </location>
</feature>
<name>A0A9E6MIK6_9RICK</name>
<feature type="transmembrane region" description="Helical" evidence="7">
    <location>
        <begin position="59"/>
        <end position="78"/>
    </location>
</feature>
<evidence type="ECO:0000259" key="8">
    <source>
        <dbReference type="PROSITE" id="PS50850"/>
    </source>
</evidence>
<comment type="subcellular location">
    <subcellularLocation>
        <location evidence="1">Cell inner membrane</location>
        <topology evidence="1">Multi-pass membrane protein</topology>
    </subcellularLocation>
</comment>
<evidence type="ECO:0000256" key="4">
    <source>
        <dbReference type="ARBA" id="ARBA00022692"/>
    </source>
</evidence>
<feature type="transmembrane region" description="Helical" evidence="7">
    <location>
        <begin position="249"/>
        <end position="269"/>
    </location>
</feature>
<dbReference type="Gene3D" id="1.20.1250.20">
    <property type="entry name" value="MFS general substrate transporter like domains"/>
    <property type="match status" value="1"/>
</dbReference>
<accession>A0A9E6MIK6</accession>
<evidence type="ECO:0000313" key="9">
    <source>
        <dbReference type="EMBL" id="QQV75450.1"/>
    </source>
</evidence>
<keyword evidence="3" id="KW-1003">Cell membrane</keyword>
<evidence type="ECO:0000256" key="3">
    <source>
        <dbReference type="ARBA" id="ARBA00022475"/>
    </source>
</evidence>
<protein>
    <submittedName>
        <fullName evidence="9">Sialic acid transporter</fullName>
    </submittedName>
</protein>
<gene>
    <name evidence="9" type="primary">nanT_5</name>
    <name evidence="9" type="ORF">H6P87_01007</name>
</gene>
<dbReference type="SUPFAM" id="SSF103473">
    <property type="entry name" value="MFS general substrate transporter"/>
    <property type="match status" value="1"/>
</dbReference>
<dbReference type="PANTHER" id="PTHR43045">
    <property type="entry name" value="SHIKIMATE TRANSPORTER"/>
    <property type="match status" value="1"/>
</dbReference>
<dbReference type="Pfam" id="PF07690">
    <property type="entry name" value="MFS_1"/>
    <property type="match status" value="1"/>
</dbReference>
<dbReference type="PANTHER" id="PTHR43045:SF1">
    <property type="entry name" value="SHIKIMATE TRANSPORTER"/>
    <property type="match status" value="1"/>
</dbReference>
<dbReference type="Proteomes" id="UP000595296">
    <property type="component" value="Chromosome"/>
</dbReference>
<dbReference type="RefSeq" id="WP_202068879.1">
    <property type="nucleotide sequence ID" value="NZ_CP060138.2"/>
</dbReference>
<dbReference type="InterPro" id="IPR011701">
    <property type="entry name" value="MFS"/>
</dbReference>
<sequence>MLGYEKKQKNLNREQKQAIGLLSIGTFLEYFDLMLYVHMAVLLNELFFPQYDTHVNRLLAAFSFCSTFVFRPLGALLFGWIGDNIGRKSTVIITTILMSFSCIVMANLPTYAQVGASAAWIVTICRIVQGMSSMGERVGAELYLTESVGVPKRFPAVAFVGVCASLGLTVALGVATLVTSYDFNWRIAFWVGAGIALIGSAARTTLRETPDFVDAKRRIQETIKDSNIIDVAKIKNNPVWQEKVNKKTAIYYFLIQLAQPVWFYFAYIHCSNILKDSLHYTAEAVIHQNFIISIVEFFVALALTCLCYKFHPLKILKTQLVIFLTFLLFSPLILDNITQGWQILLIQLIVVTFSPSEFPAIPIFYKSFPVFKRFTYASFIYASSRAAMYVISSFGLVYLTERFNNLGLLMIVIPIIIGYSLGISHFKKLEVEAGNYY</sequence>